<dbReference type="GO" id="GO:0045087">
    <property type="term" value="P:innate immune response"/>
    <property type="evidence" value="ECO:0007669"/>
    <property type="project" value="UniProtKB-KW"/>
</dbReference>
<dbReference type="GO" id="GO:0005829">
    <property type="term" value="C:cytosol"/>
    <property type="evidence" value="ECO:0007669"/>
    <property type="project" value="UniProtKB-SubCell"/>
</dbReference>
<feature type="domain" description="CARD" evidence="6">
    <location>
        <begin position="265"/>
        <end position="354"/>
    </location>
</feature>
<dbReference type="Ensembl" id="ENSSRHT00000062811.1">
    <property type="protein sequence ID" value="ENSSRHP00000061120.1"/>
    <property type="gene ID" value="ENSSRHG00000030522.1"/>
</dbReference>
<keyword evidence="4" id="KW-0391">Immunity</keyword>
<dbReference type="Proteomes" id="UP000472270">
    <property type="component" value="Unassembled WGS sequence"/>
</dbReference>
<sequence>MLFQKFFISLLQSSEDVEVFTPELRGDEDKLENSYRFVCAHAGQFQCSLTSLVFVMAGEGEVLYGVESWDPCQLDGLGQMQPAGPLYNIDCFNGSLSGLHFPHCEILSEKNKDSLAVAHFTGGNVETMKPLKVTETHVMIDIRDLSLFGLLKRMFFPHSPVIAQVLFFERLLYAGQKENILDVHLLPWNVRLSKVSFFSHRDSEHIITSSKCFLIPGSEYSLCCEAEGTSVQPTTERFDCNFGPNFHPTFEVFVNLNTVNLRLRLLDSEGREIWNRRIVLIYSISTVFFKSIYLSNNLLLISSVMIADAYSKVHAAEPRQEKMRLLLDVLDSGGAVVKAEFCRLLKEKEHYLVD</sequence>
<dbReference type="Pfam" id="PF13553">
    <property type="entry name" value="FIIND"/>
    <property type="match status" value="1"/>
</dbReference>
<feature type="domain" description="FIIND" evidence="7">
    <location>
        <begin position="13"/>
        <end position="292"/>
    </location>
</feature>
<evidence type="ECO:0000259" key="7">
    <source>
        <dbReference type="PROSITE" id="PS51830"/>
    </source>
</evidence>
<dbReference type="InterPro" id="IPR011029">
    <property type="entry name" value="DEATH-like_dom_sf"/>
</dbReference>
<evidence type="ECO:0000256" key="2">
    <source>
        <dbReference type="ARBA" id="ARBA00022490"/>
    </source>
</evidence>
<reference evidence="8" key="1">
    <citation type="submission" date="2025-08" db="UniProtKB">
        <authorList>
            <consortium name="Ensembl"/>
        </authorList>
    </citation>
    <scope>IDENTIFICATION</scope>
</reference>
<dbReference type="Gene3D" id="1.10.533.10">
    <property type="entry name" value="Death Domain, Fas"/>
    <property type="match status" value="1"/>
</dbReference>
<dbReference type="AlphaFoldDB" id="A0A673KDD9"/>
<keyword evidence="9" id="KW-1185">Reference proteome</keyword>
<protein>
    <recommendedName>
        <fullName evidence="10">FIIND domain-containing protein</fullName>
    </recommendedName>
</protein>
<dbReference type="GO" id="GO:0042981">
    <property type="term" value="P:regulation of apoptotic process"/>
    <property type="evidence" value="ECO:0007669"/>
    <property type="project" value="InterPro"/>
</dbReference>
<evidence type="ECO:0000256" key="5">
    <source>
        <dbReference type="ARBA" id="ARBA00023198"/>
    </source>
</evidence>
<keyword evidence="3" id="KW-0399">Innate immunity</keyword>
<keyword evidence="2" id="KW-0963">Cytoplasm</keyword>
<dbReference type="GO" id="GO:0006954">
    <property type="term" value="P:inflammatory response"/>
    <property type="evidence" value="ECO:0007669"/>
    <property type="project" value="UniProtKB-KW"/>
</dbReference>
<accession>A0A673KDD9</accession>
<evidence type="ECO:0000259" key="6">
    <source>
        <dbReference type="PROSITE" id="PS50209"/>
    </source>
</evidence>
<keyword evidence="5" id="KW-0395">Inflammatory response</keyword>
<dbReference type="PANTHER" id="PTHR46985">
    <property type="entry name" value="NACHT, LRR AND PYD DOMAINS-CONTAINING PROTEIN 1"/>
    <property type="match status" value="1"/>
</dbReference>
<evidence type="ECO:0000256" key="3">
    <source>
        <dbReference type="ARBA" id="ARBA00022588"/>
    </source>
</evidence>
<organism evidence="8 9">
    <name type="scientific">Sinocyclocheilus rhinocerous</name>
    <dbReference type="NCBI Taxonomy" id="307959"/>
    <lineage>
        <taxon>Eukaryota</taxon>
        <taxon>Metazoa</taxon>
        <taxon>Chordata</taxon>
        <taxon>Craniata</taxon>
        <taxon>Vertebrata</taxon>
        <taxon>Euteleostomi</taxon>
        <taxon>Actinopterygii</taxon>
        <taxon>Neopterygii</taxon>
        <taxon>Teleostei</taxon>
        <taxon>Ostariophysi</taxon>
        <taxon>Cypriniformes</taxon>
        <taxon>Cyprinidae</taxon>
        <taxon>Cyprininae</taxon>
        <taxon>Sinocyclocheilus</taxon>
    </lineage>
</organism>
<dbReference type="InterPro" id="IPR051249">
    <property type="entry name" value="NLRP_Inflammasome"/>
</dbReference>
<proteinExistence type="predicted"/>
<evidence type="ECO:0008006" key="10">
    <source>
        <dbReference type="Google" id="ProtNLM"/>
    </source>
</evidence>
<reference evidence="8" key="2">
    <citation type="submission" date="2025-09" db="UniProtKB">
        <authorList>
            <consortium name="Ensembl"/>
        </authorList>
    </citation>
    <scope>IDENTIFICATION</scope>
</reference>
<name>A0A673KDD9_9TELE</name>
<evidence type="ECO:0000313" key="8">
    <source>
        <dbReference type="Ensembl" id="ENSSRHP00000061120.1"/>
    </source>
</evidence>
<dbReference type="InterPro" id="IPR025307">
    <property type="entry name" value="FIIND_dom"/>
</dbReference>
<evidence type="ECO:0000256" key="4">
    <source>
        <dbReference type="ARBA" id="ARBA00022859"/>
    </source>
</evidence>
<dbReference type="InterPro" id="IPR001315">
    <property type="entry name" value="CARD"/>
</dbReference>
<evidence type="ECO:0000313" key="9">
    <source>
        <dbReference type="Proteomes" id="UP000472270"/>
    </source>
</evidence>
<evidence type="ECO:0000256" key="1">
    <source>
        <dbReference type="ARBA" id="ARBA00004514"/>
    </source>
</evidence>
<dbReference type="PANTHER" id="PTHR46985:SF2">
    <property type="entry name" value="APOPTOSIS-ASSOCIATED SPECK-LIKE PROTEIN CONTAINING A CARD"/>
    <property type="match status" value="1"/>
</dbReference>
<dbReference type="PROSITE" id="PS50209">
    <property type="entry name" value="CARD"/>
    <property type="match status" value="1"/>
</dbReference>
<dbReference type="Pfam" id="PF23679">
    <property type="entry name" value="UPA-FIIND"/>
    <property type="match status" value="1"/>
</dbReference>
<dbReference type="PROSITE" id="PS51830">
    <property type="entry name" value="FIIND"/>
    <property type="match status" value="1"/>
</dbReference>
<comment type="subcellular location">
    <subcellularLocation>
        <location evidence="1">Cytoplasm</location>
        <location evidence="1">Cytosol</location>
    </subcellularLocation>
</comment>